<dbReference type="RefSeq" id="WP_004993754.1">
    <property type="nucleotide sequence ID" value="NZ_DS999641.1"/>
</dbReference>
<evidence type="ECO:0000313" key="9">
    <source>
        <dbReference type="Proteomes" id="UP000003824"/>
    </source>
</evidence>
<dbReference type="InterPro" id="IPR052524">
    <property type="entry name" value="MFS_Cyanate_Porter"/>
</dbReference>
<feature type="transmembrane region" description="Helical" evidence="6">
    <location>
        <begin position="149"/>
        <end position="171"/>
    </location>
</feature>
<evidence type="ECO:0000256" key="5">
    <source>
        <dbReference type="SAM" id="MobiDB-lite"/>
    </source>
</evidence>
<evidence type="ECO:0000313" key="8">
    <source>
        <dbReference type="EMBL" id="EFE72279.2"/>
    </source>
</evidence>
<dbReference type="PROSITE" id="PS50850">
    <property type="entry name" value="MFS"/>
    <property type="match status" value="1"/>
</dbReference>
<dbReference type="GO" id="GO:0005886">
    <property type="term" value="C:plasma membrane"/>
    <property type="evidence" value="ECO:0007669"/>
    <property type="project" value="UniProtKB-SubCell"/>
</dbReference>
<protein>
    <submittedName>
        <fullName evidence="8">Major facilitator superfamily MFS_1</fullName>
    </submittedName>
</protein>
<dbReference type="Proteomes" id="UP000003824">
    <property type="component" value="Unassembled WGS sequence"/>
</dbReference>
<feature type="compositionally biased region" description="Low complexity" evidence="5">
    <location>
        <begin position="13"/>
        <end position="31"/>
    </location>
</feature>
<dbReference type="InterPro" id="IPR020846">
    <property type="entry name" value="MFS_dom"/>
</dbReference>
<accession>D5ZNZ8</accession>
<feature type="transmembrane region" description="Helical" evidence="6">
    <location>
        <begin position="57"/>
        <end position="77"/>
    </location>
</feature>
<feature type="domain" description="Major facilitator superfamily (MFS) profile" evidence="7">
    <location>
        <begin position="57"/>
        <end position="444"/>
    </location>
</feature>
<feature type="region of interest" description="Disordered" evidence="5">
    <location>
        <begin position="1"/>
        <end position="51"/>
    </location>
</feature>
<name>D5ZNZ8_STRV1</name>
<feature type="transmembrane region" description="Helical" evidence="6">
    <location>
        <begin position="388"/>
        <end position="411"/>
    </location>
</feature>
<dbReference type="AlphaFoldDB" id="D5ZNZ8"/>
<feature type="transmembrane region" description="Helical" evidence="6">
    <location>
        <begin position="125"/>
        <end position="143"/>
    </location>
</feature>
<comment type="subcellular location">
    <subcellularLocation>
        <location evidence="1">Cell membrane</location>
        <topology evidence="1">Multi-pass membrane protein</topology>
    </subcellularLocation>
</comment>
<evidence type="ECO:0000256" key="1">
    <source>
        <dbReference type="ARBA" id="ARBA00004651"/>
    </source>
</evidence>
<dbReference type="InterPro" id="IPR036259">
    <property type="entry name" value="MFS_trans_sf"/>
</dbReference>
<dbReference type="PANTHER" id="PTHR23523">
    <property type="match status" value="1"/>
</dbReference>
<keyword evidence="2 6" id="KW-0812">Transmembrane</keyword>
<evidence type="ECO:0000256" key="4">
    <source>
        <dbReference type="ARBA" id="ARBA00023136"/>
    </source>
</evidence>
<dbReference type="Pfam" id="PF07690">
    <property type="entry name" value="MFS_1"/>
    <property type="match status" value="1"/>
</dbReference>
<dbReference type="eggNOG" id="COG2807">
    <property type="taxonomic scope" value="Bacteria"/>
</dbReference>
<evidence type="ECO:0000256" key="2">
    <source>
        <dbReference type="ARBA" id="ARBA00022692"/>
    </source>
</evidence>
<feature type="transmembrane region" description="Helical" evidence="6">
    <location>
        <begin position="331"/>
        <end position="349"/>
    </location>
</feature>
<sequence>MRTKDQEASAHQPSTPSTAAGADSAGPAAPARTEDPPSANQDGGPSKPEPKPWRGRILYFVGLIIMALSLRHAVTGISPILNRVQEDVALGAAGATVLGMLPTIAFGVAGFVAPIFIRRLGPARMAVVAMALGALGTVLRVLGDSAAGFLVFGAIALFGMGIGNVVGPPLVKRYFPDRQGAAMTVLTLMTQAGATVPAMLAVPMSNAAGWRVSIASYAVLMVLAALPWIAASIRSGKEGSAAAANAGGNQPAAQKAGLRKLFTNPISLGGAIFYGMAALNTYAMLAWLPTIFQAQGLSEAEAAGMYSIYTFLTLPMALITPIVATRMKNPFWLGLLFPAASIIGYLGIMTAPGAAAVWAFVAGISGGAFPFAMVMFNLRTRTPEGSSTVTGFGLGIGYAFGTVGPLLGGLLSTLSGGWTLPLVVLIAAAVVMAVAARMLTGNRIFEDAA</sequence>
<gene>
    <name evidence="8" type="ORF">SSFG_07514</name>
</gene>
<dbReference type="PANTHER" id="PTHR23523:SF2">
    <property type="entry name" value="2-NITROIMIDAZOLE TRANSPORTER"/>
    <property type="match status" value="1"/>
</dbReference>
<feature type="transmembrane region" description="Helical" evidence="6">
    <location>
        <begin position="304"/>
        <end position="324"/>
    </location>
</feature>
<feature type="transmembrane region" description="Helical" evidence="6">
    <location>
        <begin position="208"/>
        <end position="230"/>
    </location>
</feature>
<dbReference type="Gene3D" id="1.20.1250.20">
    <property type="entry name" value="MFS general substrate transporter like domains"/>
    <property type="match status" value="1"/>
</dbReference>
<evidence type="ECO:0000259" key="7">
    <source>
        <dbReference type="PROSITE" id="PS50850"/>
    </source>
</evidence>
<feature type="transmembrane region" description="Helical" evidence="6">
    <location>
        <begin position="89"/>
        <end position="113"/>
    </location>
</feature>
<reference evidence="9" key="1">
    <citation type="submission" date="2008-12" db="EMBL/GenBank/DDBJ databases">
        <title>Annotation of Streptomyces ghanaensis ATCC 14672.</title>
        <authorList>
            <consortium name="The Broad Institute Genome Sequencing Platform"/>
            <consortium name="Broad Institute Microbial Sequencing Center"/>
            <person name="Fischbach M."/>
            <person name="Ward D."/>
            <person name="Young S."/>
            <person name="Kodira C.D."/>
            <person name="Zeng Q."/>
            <person name="Koehrsen M."/>
            <person name="Godfrey P."/>
            <person name="Alvarado L."/>
            <person name="Berlin A.M."/>
            <person name="Borenstein D."/>
            <person name="Chen Z."/>
            <person name="Engels R."/>
            <person name="Freedman E."/>
            <person name="Gellesch M."/>
            <person name="Goldberg J."/>
            <person name="Griggs A."/>
            <person name="Gujja S."/>
            <person name="Heiman D.I."/>
            <person name="Hepburn T.A."/>
            <person name="Howarth C."/>
            <person name="Jen D."/>
            <person name="Larson L."/>
            <person name="Lewis B."/>
            <person name="Mehta T."/>
            <person name="Park D."/>
            <person name="Pearson M."/>
            <person name="Roberts A."/>
            <person name="Saif S."/>
            <person name="Shea T.D."/>
            <person name="Shenoy N."/>
            <person name="Sisk P."/>
            <person name="Stolte C."/>
            <person name="Sykes S.N."/>
            <person name="Walk T."/>
            <person name="White J."/>
            <person name="Yandava C."/>
            <person name="Straight P."/>
            <person name="Clardy J."/>
            <person name="Hung D."/>
            <person name="Kolter R."/>
            <person name="Mekalanos J."/>
            <person name="Walker S."/>
            <person name="Walsh C.T."/>
            <person name="Wieland B.L.C."/>
            <person name="Ilzarbe M."/>
            <person name="Galagan J."/>
            <person name="Nusbaum C."/>
            <person name="Birren B."/>
        </authorList>
    </citation>
    <scope>NUCLEOTIDE SEQUENCE [LARGE SCALE GENOMIC DNA]</scope>
    <source>
        <strain evidence="9">ATCC 14672 / DSM 40746 / JCM 4963 / KCTC 9882 / NRRL B-12104 / FH 1290</strain>
    </source>
</reference>
<dbReference type="EMBL" id="DS999641">
    <property type="protein sequence ID" value="EFE72279.2"/>
    <property type="molecule type" value="Genomic_DNA"/>
</dbReference>
<keyword evidence="4 6" id="KW-0472">Membrane</keyword>
<dbReference type="InterPro" id="IPR011701">
    <property type="entry name" value="MFS"/>
</dbReference>
<proteinExistence type="predicted"/>
<dbReference type="SUPFAM" id="SSF103473">
    <property type="entry name" value="MFS general substrate transporter"/>
    <property type="match status" value="1"/>
</dbReference>
<feature type="transmembrane region" description="Helical" evidence="6">
    <location>
        <begin position="355"/>
        <end position="376"/>
    </location>
</feature>
<feature type="transmembrane region" description="Helical" evidence="6">
    <location>
        <begin position="183"/>
        <end position="202"/>
    </location>
</feature>
<organism evidence="8 9">
    <name type="scientific">Streptomyces viridosporus (strain ATCC 14672 / DSM 40746 / JCM 4963 / KCTC 9882 / NRRL B-12104 / FH 1290)</name>
    <name type="common">Streptomyces ghanaensis</name>
    <dbReference type="NCBI Taxonomy" id="566461"/>
    <lineage>
        <taxon>Bacteria</taxon>
        <taxon>Bacillati</taxon>
        <taxon>Actinomycetota</taxon>
        <taxon>Actinomycetes</taxon>
        <taxon>Kitasatosporales</taxon>
        <taxon>Streptomycetaceae</taxon>
        <taxon>Streptomyces</taxon>
    </lineage>
</organism>
<dbReference type="GO" id="GO:0022857">
    <property type="term" value="F:transmembrane transporter activity"/>
    <property type="evidence" value="ECO:0007669"/>
    <property type="project" value="InterPro"/>
</dbReference>
<keyword evidence="3 6" id="KW-1133">Transmembrane helix</keyword>
<feature type="transmembrane region" description="Helical" evidence="6">
    <location>
        <begin position="268"/>
        <end position="292"/>
    </location>
</feature>
<evidence type="ECO:0000256" key="6">
    <source>
        <dbReference type="SAM" id="Phobius"/>
    </source>
</evidence>
<evidence type="ECO:0000256" key="3">
    <source>
        <dbReference type="ARBA" id="ARBA00022989"/>
    </source>
</evidence>
<feature type="transmembrane region" description="Helical" evidence="6">
    <location>
        <begin position="417"/>
        <end position="436"/>
    </location>
</feature>